<dbReference type="PANTHER" id="PTHR11706">
    <property type="entry name" value="SOLUTE CARRIER PROTEIN FAMILY 11 MEMBER"/>
    <property type="match status" value="1"/>
</dbReference>
<name>A0ABY4CJI4_9BACL</name>
<gene>
    <name evidence="7" type="ORF">LSG31_23010</name>
</gene>
<dbReference type="Proteomes" id="UP000830167">
    <property type="component" value="Chromosome"/>
</dbReference>
<keyword evidence="3 6" id="KW-0812">Transmembrane</keyword>
<feature type="transmembrane region" description="Helical" evidence="6">
    <location>
        <begin position="395"/>
        <end position="416"/>
    </location>
</feature>
<feature type="transmembrane region" description="Helical" evidence="6">
    <location>
        <begin position="57"/>
        <end position="76"/>
    </location>
</feature>
<evidence type="ECO:0000313" key="8">
    <source>
        <dbReference type="Proteomes" id="UP000830167"/>
    </source>
</evidence>
<evidence type="ECO:0000256" key="3">
    <source>
        <dbReference type="ARBA" id="ARBA00022692"/>
    </source>
</evidence>
<keyword evidence="8" id="KW-1185">Reference proteome</keyword>
<protein>
    <submittedName>
        <fullName evidence="7">Divalent metal cation transporter</fullName>
    </submittedName>
</protein>
<evidence type="ECO:0000256" key="2">
    <source>
        <dbReference type="ARBA" id="ARBA00022448"/>
    </source>
</evidence>
<dbReference type="InterPro" id="IPR001046">
    <property type="entry name" value="NRAMP_fam"/>
</dbReference>
<keyword evidence="5 6" id="KW-0472">Membrane</keyword>
<dbReference type="Pfam" id="PF01566">
    <property type="entry name" value="Nramp"/>
    <property type="match status" value="1"/>
</dbReference>
<keyword evidence="2" id="KW-0813">Transport</keyword>
<evidence type="ECO:0000256" key="6">
    <source>
        <dbReference type="SAM" id="Phobius"/>
    </source>
</evidence>
<dbReference type="EMBL" id="CP089291">
    <property type="protein sequence ID" value="UOF90686.1"/>
    <property type="molecule type" value="Genomic_DNA"/>
</dbReference>
<feature type="transmembrane region" description="Helical" evidence="6">
    <location>
        <begin position="158"/>
        <end position="176"/>
    </location>
</feature>
<feature type="transmembrane region" description="Helical" evidence="6">
    <location>
        <begin position="290"/>
        <end position="313"/>
    </location>
</feature>
<feature type="transmembrane region" description="Helical" evidence="6">
    <location>
        <begin position="196"/>
        <end position="215"/>
    </location>
</feature>
<sequence length="419" mass="45167">MEMDKALPSAITPFSWKRLLIMLTSVVGPGMMVMLADTDAGSVITAAQSGAQWGYRMILPQLILIPILYLVQEVTIRLGVATGKGHGDLIREKFGMGWALVSVCSLFLASIGALVTEFSGMAGVGELFGIPKWISVSIVTFVLIVLGLTGSYRKFERIGIAIGLLELLFIPAAFLAHPSVHEMAQGITSIPFHDRGYVFLLAANVGAVIMPWMVFYQQGAVIDKGLTKEHVKAMRFDTLFGSILTQMIMLVVVIAVAATIGKASPNQPLNTIQQISQGLEPFLGSTLAKITFGFGMLGAGFIASLVVSVAGAWGIGEAFGLNHSLNHSCKDAPVFYLVYTLAHIGGAILVLTSFDLVQITVDVEVMNAMLLPIVLGFLLALEAKALPPEWRMRGLYKYCVWLVSGLVMAFGLYMIFKAF</sequence>
<feature type="transmembrane region" description="Helical" evidence="6">
    <location>
        <begin position="127"/>
        <end position="146"/>
    </location>
</feature>
<reference evidence="7" key="1">
    <citation type="submission" date="2021-12" db="EMBL/GenBank/DDBJ databases">
        <title>Alicyclobacillaceae gen. nov., sp. nov., isolated from chalcocite enrichment system.</title>
        <authorList>
            <person name="Jiang Z."/>
        </authorList>
    </citation>
    <scope>NUCLEOTIDE SEQUENCE</scope>
    <source>
        <strain evidence="7">MYW30-H2</strain>
    </source>
</reference>
<evidence type="ECO:0000256" key="1">
    <source>
        <dbReference type="ARBA" id="ARBA00004141"/>
    </source>
</evidence>
<dbReference type="PANTHER" id="PTHR11706:SF33">
    <property type="entry name" value="NATURAL RESISTANCE-ASSOCIATED MACROPHAGE PROTEIN 2"/>
    <property type="match status" value="1"/>
</dbReference>
<feature type="transmembrane region" description="Helical" evidence="6">
    <location>
        <begin position="97"/>
        <end position="115"/>
    </location>
</feature>
<feature type="transmembrane region" description="Helical" evidence="6">
    <location>
        <begin position="236"/>
        <end position="260"/>
    </location>
</feature>
<keyword evidence="4 6" id="KW-1133">Transmembrane helix</keyword>
<evidence type="ECO:0000256" key="4">
    <source>
        <dbReference type="ARBA" id="ARBA00022989"/>
    </source>
</evidence>
<organism evidence="7 8">
    <name type="scientific">Fodinisporobacter ferrooxydans</name>
    <dbReference type="NCBI Taxonomy" id="2901836"/>
    <lineage>
        <taxon>Bacteria</taxon>
        <taxon>Bacillati</taxon>
        <taxon>Bacillota</taxon>
        <taxon>Bacilli</taxon>
        <taxon>Bacillales</taxon>
        <taxon>Alicyclobacillaceae</taxon>
        <taxon>Fodinisporobacter</taxon>
    </lineage>
</organism>
<comment type="subcellular location">
    <subcellularLocation>
        <location evidence="1">Membrane</location>
        <topology evidence="1">Multi-pass membrane protein</topology>
    </subcellularLocation>
</comment>
<evidence type="ECO:0000313" key="7">
    <source>
        <dbReference type="EMBL" id="UOF90686.1"/>
    </source>
</evidence>
<feature type="transmembrane region" description="Helical" evidence="6">
    <location>
        <begin position="366"/>
        <end position="383"/>
    </location>
</feature>
<dbReference type="RefSeq" id="WP_347437385.1">
    <property type="nucleotide sequence ID" value="NZ_CP089291.1"/>
</dbReference>
<proteinExistence type="predicted"/>
<feature type="transmembrane region" description="Helical" evidence="6">
    <location>
        <begin position="334"/>
        <end position="354"/>
    </location>
</feature>
<evidence type="ECO:0000256" key="5">
    <source>
        <dbReference type="ARBA" id="ARBA00023136"/>
    </source>
</evidence>
<accession>A0ABY4CJI4</accession>